<organism evidence="1 2">
    <name type="scientific">Gimesia maris</name>
    <dbReference type="NCBI Taxonomy" id="122"/>
    <lineage>
        <taxon>Bacteria</taxon>
        <taxon>Pseudomonadati</taxon>
        <taxon>Planctomycetota</taxon>
        <taxon>Planctomycetia</taxon>
        <taxon>Planctomycetales</taxon>
        <taxon>Planctomycetaceae</taxon>
        <taxon>Gimesia</taxon>
    </lineage>
</organism>
<protein>
    <submittedName>
        <fullName evidence="1">Uncharacterized protein</fullName>
    </submittedName>
</protein>
<comment type="caution">
    <text evidence="1">The sequence shown here is derived from an EMBL/GenBank/DDBJ whole genome shotgun (WGS) entry which is preliminary data.</text>
</comment>
<gene>
    <name evidence="1" type="ORF">DIT97_30145</name>
</gene>
<dbReference type="EMBL" id="DQAY01000189">
    <property type="protein sequence ID" value="HCO27062.1"/>
    <property type="molecule type" value="Genomic_DNA"/>
</dbReference>
<dbReference type="Proteomes" id="UP000263642">
    <property type="component" value="Unassembled WGS sequence"/>
</dbReference>
<sequence>MSCVEGGVPEFQAELTLGEYKFPPDAMVFVEAYRQTTWVRFPFGTVSSLVRPVDTRLSEFDSSEEIQFRVRVTASGESAGKMLGVADRIRPAGEIADDDERAPLLRVRAADLGDEIYQVELDPTPVLLINRATGDWRSVAASPLFQALSAPMILRTVLTHLLVIDDASDAEDSESPHSRWLRFAQSLPGVAEYRKDFDDPESWIEDAVSAFTRQKQVLSSFLSAWQKGGF</sequence>
<evidence type="ECO:0000313" key="2">
    <source>
        <dbReference type="Proteomes" id="UP000263642"/>
    </source>
</evidence>
<evidence type="ECO:0000313" key="1">
    <source>
        <dbReference type="EMBL" id="HCO27062.1"/>
    </source>
</evidence>
<proteinExistence type="predicted"/>
<dbReference type="AlphaFoldDB" id="A0A3D3RG66"/>
<reference evidence="1 2" key="1">
    <citation type="journal article" date="2018" name="Nat. Biotechnol.">
        <title>A standardized bacterial taxonomy based on genome phylogeny substantially revises the tree of life.</title>
        <authorList>
            <person name="Parks D.H."/>
            <person name="Chuvochina M."/>
            <person name="Waite D.W."/>
            <person name="Rinke C."/>
            <person name="Skarshewski A."/>
            <person name="Chaumeil P.A."/>
            <person name="Hugenholtz P."/>
        </authorList>
    </citation>
    <scope>NUCLEOTIDE SEQUENCE [LARGE SCALE GENOMIC DNA]</scope>
    <source>
        <strain evidence="1">UBA9375</strain>
    </source>
</reference>
<accession>A0A3D3RG66</accession>
<name>A0A3D3RG66_9PLAN</name>